<dbReference type="GeneID" id="18931260"/>
<feature type="compositionally biased region" description="Polar residues" evidence="1">
    <location>
        <begin position="123"/>
        <end position="201"/>
    </location>
</feature>
<proteinExistence type="predicted"/>
<evidence type="ECO:0000313" key="3">
    <source>
        <dbReference type="Proteomes" id="UP000001072"/>
    </source>
</evidence>
<dbReference type="RefSeq" id="XP_007418560.1">
    <property type="nucleotide sequence ID" value="XM_007418498.1"/>
</dbReference>
<reference evidence="3" key="1">
    <citation type="journal article" date="2011" name="Proc. Natl. Acad. Sci. U.S.A.">
        <title>Obligate biotrophy features unraveled by the genomic analysis of rust fungi.</title>
        <authorList>
            <person name="Duplessis S."/>
            <person name="Cuomo C.A."/>
            <person name="Lin Y.-C."/>
            <person name="Aerts A."/>
            <person name="Tisserant E."/>
            <person name="Veneault-Fourrey C."/>
            <person name="Joly D.L."/>
            <person name="Hacquard S."/>
            <person name="Amselem J."/>
            <person name="Cantarel B.L."/>
            <person name="Chiu R."/>
            <person name="Coutinho P.M."/>
            <person name="Feau N."/>
            <person name="Field M."/>
            <person name="Frey P."/>
            <person name="Gelhaye E."/>
            <person name="Goldberg J."/>
            <person name="Grabherr M.G."/>
            <person name="Kodira C.D."/>
            <person name="Kohler A."/>
            <person name="Kuees U."/>
            <person name="Lindquist E.A."/>
            <person name="Lucas S.M."/>
            <person name="Mago R."/>
            <person name="Mauceli E."/>
            <person name="Morin E."/>
            <person name="Murat C."/>
            <person name="Pangilinan J.L."/>
            <person name="Park R."/>
            <person name="Pearson M."/>
            <person name="Quesneville H."/>
            <person name="Rouhier N."/>
            <person name="Sakthikumar S."/>
            <person name="Salamov A.A."/>
            <person name="Schmutz J."/>
            <person name="Selles B."/>
            <person name="Shapiro H."/>
            <person name="Tanguay P."/>
            <person name="Tuskan G.A."/>
            <person name="Henrissat B."/>
            <person name="Van de Peer Y."/>
            <person name="Rouze P."/>
            <person name="Ellis J.G."/>
            <person name="Dodds P.N."/>
            <person name="Schein J.E."/>
            <person name="Zhong S."/>
            <person name="Hamelin R.C."/>
            <person name="Grigoriev I.V."/>
            <person name="Szabo L.J."/>
            <person name="Martin F."/>
        </authorList>
    </citation>
    <scope>NUCLEOTIDE SEQUENCE [LARGE SCALE GENOMIC DNA]</scope>
    <source>
        <strain evidence="3">98AG31 / pathotype 3-4-7</strain>
    </source>
</reference>
<dbReference type="HOGENOM" id="CLU_678069_0_0_1"/>
<feature type="compositionally biased region" description="Polar residues" evidence="1">
    <location>
        <begin position="57"/>
        <end position="101"/>
    </location>
</feature>
<sequence>MPSNHRGNHGSSVPNQFLRGNQLGSLQSSSHHGQTQLYNSCHSSNRSSLIPSPPPTAGSQIVNNSQSHIGGNQFGSLRPSSQGQTQPYTSTHSSNGSSPMLTSPPPLAGSQNLIDCQAYMPPQASNHLNESQQSYSDSFNHSQSSQNFKDTQPLSQHSQASSNFNESQRTHSQNLHDSQSPMNTQPSSYSQNLNESQSTTQKTKKVRKPPASKSTSTTPSKPVSKEPKTRLGNYSAAEDLALCRAWAKGYHASGKSNQNIISDAHAIYLKLEGSEFARFQCYDLVSDSPKWSDHLTKQNDKKKSDKSDATPGNPTSSERPMGAKASKNLKMQPPSHSPEIVDLTKALVNSSKAMSKHIERQAEAIELMSQDSFLRGGLEDLDPDTQDLFGRRRAKVKRDMEASLAE</sequence>
<protein>
    <recommendedName>
        <fullName evidence="4">No apical meristem-associated C-terminal domain-containing protein</fullName>
    </recommendedName>
</protein>
<dbReference type="VEuPathDB" id="FungiDB:MELLADRAFT_69527"/>
<dbReference type="AlphaFoldDB" id="F4SB24"/>
<feature type="compositionally biased region" description="Low complexity" evidence="1">
    <location>
        <begin position="211"/>
        <end position="222"/>
    </location>
</feature>
<feature type="compositionally biased region" description="Basic and acidic residues" evidence="1">
    <location>
        <begin position="290"/>
        <end position="308"/>
    </location>
</feature>
<evidence type="ECO:0000256" key="1">
    <source>
        <dbReference type="SAM" id="MobiDB-lite"/>
    </source>
</evidence>
<keyword evidence="3" id="KW-1185">Reference proteome</keyword>
<gene>
    <name evidence="2" type="ORF">MELLADRAFT_69527</name>
</gene>
<feature type="region of interest" description="Disordered" evidence="1">
    <location>
        <begin position="290"/>
        <end position="338"/>
    </location>
</feature>
<dbReference type="EMBL" id="GL883183">
    <property type="protein sequence ID" value="EGF98156.1"/>
    <property type="molecule type" value="Genomic_DNA"/>
</dbReference>
<organism evidence="3">
    <name type="scientific">Melampsora larici-populina (strain 98AG31 / pathotype 3-4-7)</name>
    <name type="common">Poplar leaf rust fungus</name>
    <dbReference type="NCBI Taxonomy" id="747676"/>
    <lineage>
        <taxon>Eukaryota</taxon>
        <taxon>Fungi</taxon>
        <taxon>Dikarya</taxon>
        <taxon>Basidiomycota</taxon>
        <taxon>Pucciniomycotina</taxon>
        <taxon>Pucciniomycetes</taxon>
        <taxon>Pucciniales</taxon>
        <taxon>Melampsoraceae</taxon>
        <taxon>Melampsora</taxon>
    </lineage>
</organism>
<feature type="compositionally biased region" description="Polar residues" evidence="1">
    <location>
        <begin position="1"/>
        <end position="50"/>
    </location>
</feature>
<evidence type="ECO:0008006" key="4">
    <source>
        <dbReference type="Google" id="ProtNLM"/>
    </source>
</evidence>
<feature type="region of interest" description="Disordered" evidence="1">
    <location>
        <begin position="1"/>
        <end position="231"/>
    </location>
</feature>
<dbReference type="KEGG" id="mlr:MELLADRAFT_69527"/>
<name>F4SB24_MELLP</name>
<dbReference type="InParanoid" id="F4SB24"/>
<dbReference type="Proteomes" id="UP000001072">
    <property type="component" value="Unassembled WGS sequence"/>
</dbReference>
<dbReference type="OrthoDB" id="10676165at2759"/>
<evidence type="ECO:0000313" key="2">
    <source>
        <dbReference type="EMBL" id="EGF98156.1"/>
    </source>
</evidence>
<accession>F4SB24</accession>